<dbReference type="EMBL" id="JAHDYR010000020">
    <property type="protein sequence ID" value="KAG9393859.1"/>
    <property type="molecule type" value="Genomic_DNA"/>
</dbReference>
<evidence type="ECO:0000313" key="1">
    <source>
        <dbReference type="EMBL" id="KAG9393859.1"/>
    </source>
</evidence>
<accession>A0A8J6B416</accession>
<dbReference type="AlphaFoldDB" id="A0A8J6B416"/>
<reference evidence="1" key="1">
    <citation type="submission" date="2021-05" db="EMBL/GenBank/DDBJ databases">
        <title>A free-living protist that lacks canonical eukaryotic 1 DNA replication and segregation systems.</title>
        <authorList>
            <person name="Salas-Leiva D.E."/>
            <person name="Tromer E.C."/>
            <person name="Curtis B.A."/>
            <person name="Jerlstrom-Hultqvist J."/>
            <person name="Kolisko M."/>
            <person name="Yi Z."/>
            <person name="Salas-Leiva J.S."/>
            <person name="Gallot-Lavallee L."/>
            <person name="Kops G.J.P.L."/>
            <person name="Archibald J.M."/>
            <person name="Simpson A.G.B."/>
            <person name="Roger A.J."/>
        </authorList>
    </citation>
    <scope>NUCLEOTIDE SEQUENCE</scope>
    <source>
        <strain evidence="1">BICM</strain>
    </source>
</reference>
<gene>
    <name evidence="1" type="ORF">J8273_4722</name>
</gene>
<proteinExistence type="predicted"/>
<evidence type="ECO:0000313" key="2">
    <source>
        <dbReference type="Proteomes" id="UP000717585"/>
    </source>
</evidence>
<dbReference type="Proteomes" id="UP000717585">
    <property type="component" value="Unassembled WGS sequence"/>
</dbReference>
<name>A0A8J6B416_9EUKA</name>
<organism evidence="1 2">
    <name type="scientific">Carpediemonas membranifera</name>
    <dbReference type="NCBI Taxonomy" id="201153"/>
    <lineage>
        <taxon>Eukaryota</taxon>
        <taxon>Metamonada</taxon>
        <taxon>Carpediemonas-like organisms</taxon>
        <taxon>Carpediemonas</taxon>
    </lineage>
</organism>
<protein>
    <submittedName>
        <fullName evidence="1">Uncharacterized protein</fullName>
    </submittedName>
</protein>
<sequence length="371" mass="39959">MAEEQQRLYKDISSFLAGIEREPSSVRCLKTIRFMQNRLEEEKITDVSRIADYVATAFNSGRISSQSLLVRALFIAGCCDLPYLSSLQAFDIERMVNDATSLLSRRDTFITAYSAGLLSRLALLLPPDSTLYHQQIEILLSNLTLVLRNQLKHRGTFLPLLVTAVSSKDILVSVATVRTVGEPHIGLLRAILSVIPSAEEGPERATLINVVAGAVSDAILSLGDSLASGEIEDLVAIYGDVFLILRSYQTGTLPDAATAIIIRAAVEGAMCGALGRIPNYMSEFISFCANVALHSTGLLSSAALQSLADILRQPGFVQPPMSESLVLAIFGDVRQGSGTAEFCSLLARAFDSYLSSHGLLGSGMVAPIRFD</sequence>
<comment type="caution">
    <text evidence="1">The sequence shown here is derived from an EMBL/GenBank/DDBJ whole genome shotgun (WGS) entry which is preliminary data.</text>
</comment>
<keyword evidence="2" id="KW-1185">Reference proteome</keyword>